<keyword evidence="3" id="KW-1185">Reference proteome</keyword>
<protein>
    <submittedName>
        <fullName evidence="2">DUF3718 domain-containing protein</fullName>
    </submittedName>
</protein>
<evidence type="ECO:0000256" key="1">
    <source>
        <dbReference type="SAM" id="SignalP"/>
    </source>
</evidence>
<dbReference type="EMBL" id="CP059733">
    <property type="protein sequence ID" value="WDE07476.1"/>
    <property type="molecule type" value="Genomic_DNA"/>
</dbReference>
<dbReference type="Proteomes" id="UP000032352">
    <property type="component" value="Chromosome"/>
</dbReference>
<keyword evidence="1" id="KW-0732">Signal</keyword>
<reference evidence="2 3" key="1">
    <citation type="journal article" date="2015" name="Genome Announc.">
        <title>Draft Genome Sequences of Marine Isolates of Thalassomonas viridans and Thalassomonas actiniarum.</title>
        <authorList>
            <person name="Olonade I."/>
            <person name="van Zyl L.J."/>
            <person name="Trindade M."/>
        </authorList>
    </citation>
    <scope>NUCLEOTIDE SEQUENCE [LARGE SCALE GENOMIC DNA]</scope>
    <source>
        <strain evidence="2 3">XOM25</strain>
    </source>
</reference>
<accession>A0AAE9Z661</accession>
<feature type="signal peptide" evidence="1">
    <location>
        <begin position="1"/>
        <end position="42"/>
    </location>
</feature>
<dbReference type="InterPro" id="IPR022193">
    <property type="entry name" value="DUF3718"/>
</dbReference>
<evidence type="ECO:0000313" key="3">
    <source>
        <dbReference type="Proteomes" id="UP000032352"/>
    </source>
</evidence>
<name>A0AAE9Z661_9GAMM</name>
<dbReference type="AlphaFoldDB" id="A0AAE9Z661"/>
<organism evidence="2 3">
    <name type="scientific">Thalassomonas viridans</name>
    <dbReference type="NCBI Taxonomy" id="137584"/>
    <lineage>
        <taxon>Bacteria</taxon>
        <taxon>Pseudomonadati</taxon>
        <taxon>Pseudomonadota</taxon>
        <taxon>Gammaproteobacteria</taxon>
        <taxon>Alteromonadales</taxon>
        <taxon>Colwelliaceae</taxon>
        <taxon>Thalassomonas</taxon>
    </lineage>
</organism>
<dbReference type="Pfam" id="PF12514">
    <property type="entry name" value="DUF3718"/>
    <property type="match status" value="1"/>
</dbReference>
<dbReference type="KEGG" id="tvd:SG34_011645"/>
<feature type="chain" id="PRO_5042222554" evidence="1">
    <location>
        <begin position="43"/>
        <end position="135"/>
    </location>
</feature>
<gene>
    <name evidence="2" type="ORF">SG34_011645</name>
</gene>
<reference evidence="2 3" key="2">
    <citation type="journal article" date="2022" name="Mar. Drugs">
        <title>Bioassay-Guided Fractionation Leads to the Detection of Cholic Acid Generated by the Rare Thalassomonas sp.</title>
        <authorList>
            <person name="Pheiffer F."/>
            <person name="Schneider Y.K."/>
            <person name="Hansen E.H."/>
            <person name="Andersen J.H."/>
            <person name="Isaksson J."/>
            <person name="Busche T."/>
            <person name="R C."/>
            <person name="Kalinowski J."/>
            <person name="Zyl L.V."/>
            <person name="Trindade M."/>
        </authorList>
    </citation>
    <scope>NUCLEOTIDE SEQUENCE [LARGE SCALE GENOMIC DNA]</scope>
    <source>
        <strain evidence="2 3">XOM25</strain>
    </source>
</reference>
<evidence type="ECO:0000313" key="2">
    <source>
        <dbReference type="EMBL" id="WDE07476.1"/>
    </source>
</evidence>
<sequence length="135" mass="14548">MVFSFYNCLNLLKVIKMKKLLLASTITALTITSVVSAPQAQAANIAQSICEYVASDDKKRMRSFLKANKLKVRSIFSGIQCNGKNLLEFAAAKGSVKTGSLMIKKLPKKVVSANLAHFQSGAQPLIDAANARISS</sequence>
<proteinExistence type="predicted"/>